<keyword evidence="4" id="KW-1185">Reference proteome</keyword>
<dbReference type="InterPro" id="IPR007701">
    <property type="entry name" value="Interferon-rel_develop_reg_N"/>
</dbReference>
<evidence type="ECO:0000259" key="2">
    <source>
        <dbReference type="Pfam" id="PF05004"/>
    </source>
</evidence>
<evidence type="ECO:0000256" key="1">
    <source>
        <dbReference type="SAM" id="MobiDB-lite"/>
    </source>
</evidence>
<feature type="region of interest" description="Disordered" evidence="1">
    <location>
        <begin position="313"/>
        <end position="369"/>
    </location>
</feature>
<accession>A0A9K3GJZ7</accession>
<protein>
    <recommendedName>
        <fullName evidence="2">Interferon-related developmental regulator N-terminal domain-containing protein</fullName>
    </recommendedName>
</protein>
<name>A0A9K3GJZ7_9EUKA</name>
<feature type="domain" description="Interferon-related developmental regulator N-terminal" evidence="2">
    <location>
        <begin position="6"/>
        <end position="202"/>
    </location>
</feature>
<gene>
    <name evidence="3" type="ORF">KIPB_007403</name>
</gene>
<feature type="non-terminal residue" evidence="3">
    <location>
        <position position="369"/>
    </location>
</feature>
<dbReference type="OrthoDB" id="10254912at2759"/>
<dbReference type="Pfam" id="PF05004">
    <property type="entry name" value="IFRD"/>
    <property type="match status" value="1"/>
</dbReference>
<proteinExistence type="predicted"/>
<feature type="compositionally biased region" description="Basic and acidic residues" evidence="1">
    <location>
        <begin position="329"/>
        <end position="359"/>
    </location>
</feature>
<sequence length="369" mass="41286">VNYDTINTLMEGFLETRASDRIAVYNALLKLQTKYTDTEFLIEHNDTLTRAILTSVRRGSTDEQIAALLLFCRLACVGYEGAEEIWQDLRPMADRVVVSHDLRPMADKVVRTAHPPVKGKSNDTLVDDMVVIWSLHALVCGVIHPHSTLPHPVVPSALAALSLLAVLGPIDMETGDLKRLRTLASSTNREVSLGAAEYAAAIALAEDMPVSSNVKDMFPDTIYDLTEDVSRRKHTQYRKSLENIANELSGFDFEPEEVVLPTTYEDLVLDTRDTAVRYHYVCRILGATAVVQVEGNDYIRSFLELPDANPLCHKPSDGSAGKTGWQAARARDAQRKERRDEGQRLEKSRNTKRDKDRSSKQRLSMGYDD</sequence>
<dbReference type="EMBL" id="BDIP01002080">
    <property type="protein sequence ID" value="GIQ85693.1"/>
    <property type="molecule type" value="Genomic_DNA"/>
</dbReference>
<reference evidence="3 4" key="1">
    <citation type="journal article" date="2018" name="PLoS ONE">
        <title>The draft genome of Kipferlia bialata reveals reductive genome evolution in fornicate parasites.</title>
        <authorList>
            <person name="Tanifuji G."/>
            <person name="Takabayashi S."/>
            <person name="Kume K."/>
            <person name="Takagi M."/>
            <person name="Nakayama T."/>
            <person name="Kamikawa R."/>
            <person name="Inagaki Y."/>
            <person name="Hashimoto T."/>
        </authorList>
    </citation>
    <scope>NUCLEOTIDE SEQUENCE [LARGE SCALE GENOMIC DNA]</scope>
    <source>
        <strain evidence="3">NY0173</strain>
    </source>
</reference>
<dbReference type="PANTHER" id="PTHR12354">
    <property type="entry name" value="INTERFERON-RELATED DEVELOPMENTAL REGULATOR"/>
    <property type="match status" value="1"/>
</dbReference>
<evidence type="ECO:0000313" key="3">
    <source>
        <dbReference type="EMBL" id="GIQ85693.1"/>
    </source>
</evidence>
<evidence type="ECO:0000313" key="4">
    <source>
        <dbReference type="Proteomes" id="UP000265618"/>
    </source>
</evidence>
<organism evidence="3 4">
    <name type="scientific">Kipferlia bialata</name>
    <dbReference type="NCBI Taxonomy" id="797122"/>
    <lineage>
        <taxon>Eukaryota</taxon>
        <taxon>Metamonada</taxon>
        <taxon>Carpediemonas-like organisms</taxon>
        <taxon>Kipferlia</taxon>
    </lineage>
</organism>
<dbReference type="InterPro" id="IPR039777">
    <property type="entry name" value="IFRD"/>
</dbReference>
<dbReference type="AlphaFoldDB" id="A0A9K3GJZ7"/>
<comment type="caution">
    <text evidence="3">The sequence shown here is derived from an EMBL/GenBank/DDBJ whole genome shotgun (WGS) entry which is preliminary data.</text>
</comment>
<dbReference type="PANTHER" id="PTHR12354:SF1">
    <property type="entry name" value="INTERFERON-RELATED DEVELOPMENTAL REGULATOR 1"/>
    <property type="match status" value="1"/>
</dbReference>
<dbReference type="Proteomes" id="UP000265618">
    <property type="component" value="Unassembled WGS sequence"/>
</dbReference>